<accession>A0A3S9Z5G9</accession>
<evidence type="ECO:0000313" key="6">
    <source>
        <dbReference type="EMBL" id="QCN90134.1"/>
    </source>
</evidence>
<evidence type="ECO:0000256" key="2">
    <source>
        <dbReference type="ARBA" id="ARBA00023002"/>
    </source>
</evidence>
<dbReference type="PANTHER" id="PTHR42760">
    <property type="entry name" value="SHORT-CHAIN DEHYDROGENASES/REDUCTASES FAMILY MEMBER"/>
    <property type="match status" value="1"/>
</dbReference>
<dbReference type="InterPro" id="IPR020904">
    <property type="entry name" value="Sc_DH/Rdtase_CS"/>
</dbReference>
<evidence type="ECO:0000256" key="1">
    <source>
        <dbReference type="ARBA" id="ARBA00006484"/>
    </source>
</evidence>
<dbReference type="KEGG" id="sgd:ELQ87_00925"/>
<dbReference type="Pfam" id="PF00106">
    <property type="entry name" value="adh_short"/>
    <property type="match status" value="1"/>
</dbReference>
<dbReference type="AlphaFoldDB" id="A0A3S9Z5G9"/>
<gene>
    <name evidence="6" type="ORF">DDJ31_38440</name>
    <name evidence="5" type="ORF">ELQ87_00925</name>
</gene>
<comment type="similarity">
    <text evidence="1 3">Belongs to the short-chain dehydrogenases/reductases (SDR) family.</text>
</comment>
<dbReference type="EMBL" id="CP029078">
    <property type="protein sequence ID" value="QCN90134.1"/>
    <property type="molecule type" value="Genomic_DNA"/>
</dbReference>
<dbReference type="SMART" id="SM00822">
    <property type="entry name" value="PKS_KR"/>
    <property type="match status" value="1"/>
</dbReference>
<dbReference type="Proteomes" id="UP000271291">
    <property type="component" value="Chromosome"/>
</dbReference>
<dbReference type="InterPro" id="IPR036291">
    <property type="entry name" value="NAD(P)-bd_dom_sf"/>
</dbReference>
<dbReference type="GO" id="GO:0016616">
    <property type="term" value="F:oxidoreductase activity, acting on the CH-OH group of donors, NAD or NADP as acceptor"/>
    <property type="evidence" value="ECO:0007669"/>
    <property type="project" value="TreeGrafter"/>
</dbReference>
<dbReference type="NCBIfam" id="NF009466">
    <property type="entry name" value="PRK12826.1-2"/>
    <property type="match status" value="1"/>
</dbReference>
<evidence type="ECO:0000313" key="5">
    <source>
        <dbReference type="EMBL" id="AZS83014.1"/>
    </source>
</evidence>
<dbReference type="GO" id="GO:0030497">
    <property type="term" value="P:fatty acid elongation"/>
    <property type="evidence" value="ECO:0007669"/>
    <property type="project" value="TreeGrafter"/>
</dbReference>
<keyword evidence="8" id="KW-1185">Reference proteome</keyword>
<dbReference type="SUPFAM" id="SSF51735">
    <property type="entry name" value="NAD(P)-binding Rossmann-fold domains"/>
    <property type="match status" value="1"/>
</dbReference>
<name>A0A3S9Z5G9_STRGD</name>
<proteinExistence type="inferred from homology"/>
<keyword evidence="2" id="KW-0560">Oxidoreductase</keyword>
<organism evidence="5 7">
    <name type="scientific">Streptomyces griseoviridis</name>
    <dbReference type="NCBI Taxonomy" id="45398"/>
    <lineage>
        <taxon>Bacteria</taxon>
        <taxon>Bacillati</taxon>
        <taxon>Actinomycetota</taxon>
        <taxon>Actinomycetes</taxon>
        <taxon>Kitasatosporales</taxon>
        <taxon>Streptomycetaceae</taxon>
        <taxon>Streptomyces</taxon>
    </lineage>
</organism>
<dbReference type="PRINTS" id="PR00080">
    <property type="entry name" value="SDRFAMILY"/>
</dbReference>
<dbReference type="PANTHER" id="PTHR42760:SF135">
    <property type="entry name" value="BLL7886 PROTEIN"/>
    <property type="match status" value="1"/>
</dbReference>
<evidence type="ECO:0000256" key="3">
    <source>
        <dbReference type="RuleBase" id="RU000363"/>
    </source>
</evidence>
<evidence type="ECO:0000259" key="4">
    <source>
        <dbReference type="SMART" id="SM00822"/>
    </source>
</evidence>
<dbReference type="InterPro" id="IPR002347">
    <property type="entry name" value="SDR_fam"/>
</dbReference>
<reference evidence="6 8" key="1">
    <citation type="submission" date="2018-04" db="EMBL/GenBank/DDBJ databases">
        <title>Complete genome sequences of Streptomyces griseoviridis K61 and characterization of antagonistic properties of biological control agents.</title>
        <authorList>
            <person name="Mariita R.M."/>
            <person name="Sello J.K."/>
        </authorList>
    </citation>
    <scope>NUCLEOTIDE SEQUENCE [LARGE SCALE GENOMIC DNA]</scope>
    <source>
        <strain evidence="6 8">K61</strain>
    </source>
</reference>
<dbReference type="Gene3D" id="3.40.50.720">
    <property type="entry name" value="NAD(P)-binding Rossmann-like Domain"/>
    <property type="match status" value="1"/>
</dbReference>
<protein>
    <submittedName>
        <fullName evidence="6">Beta-ketoacyl-ACP reductase</fullName>
    </submittedName>
    <submittedName>
        <fullName evidence="5">SDR family oxidoreductase</fullName>
    </submittedName>
</protein>
<dbReference type="Proteomes" id="UP000501753">
    <property type="component" value="Chromosome"/>
</dbReference>
<dbReference type="PROSITE" id="PS00061">
    <property type="entry name" value="ADH_SHORT"/>
    <property type="match status" value="1"/>
</dbReference>
<dbReference type="EMBL" id="CP034687">
    <property type="protein sequence ID" value="AZS83014.1"/>
    <property type="molecule type" value="Genomic_DNA"/>
</dbReference>
<dbReference type="InterPro" id="IPR057326">
    <property type="entry name" value="KR_dom"/>
</dbReference>
<dbReference type="OrthoDB" id="9804774at2"/>
<evidence type="ECO:0000313" key="8">
    <source>
        <dbReference type="Proteomes" id="UP000501753"/>
    </source>
</evidence>
<reference evidence="5 7" key="2">
    <citation type="submission" date="2018-12" db="EMBL/GenBank/DDBJ databases">
        <title>Streptomyces griseoviridis F1-27 complete genome.</title>
        <authorList>
            <person name="Mariita R.M."/>
            <person name="Sello J.K."/>
        </authorList>
    </citation>
    <scope>NUCLEOTIDE SEQUENCE [LARGE SCALE GENOMIC DNA]</scope>
    <source>
        <strain evidence="5 7">F1-27</strain>
    </source>
</reference>
<evidence type="ECO:0000313" key="7">
    <source>
        <dbReference type="Proteomes" id="UP000271291"/>
    </source>
</evidence>
<dbReference type="FunFam" id="3.40.50.720:FF:000173">
    <property type="entry name" value="3-oxoacyl-[acyl-carrier protein] reductase"/>
    <property type="match status" value="1"/>
</dbReference>
<feature type="domain" description="Ketoreductase" evidence="4">
    <location>
        <begin position="9"/>
        <end position="189"/>
    </location>
</feature>
<dbReference type="PRINTS" id="PR00081">
    <property type="entry name" value="GDHRDH"/>
</dbReference>
<dbReference type="RefSeq" id="WP_127175930.1">
    <property type="nucleotide sequence ID" value="NZ_CP029078.1"/>
</dbReference>
<sequence>MQSTEQARPVALVTGGSRGIGRAVVLRLVRDGFDVAFCHRSGGDDARTVEKDASELGGRAVGSRVDVVELGAVQEWVARTERELGPLRAVVTSAGIVRDRPLATMDDADWHDVLDVNLTGTYHVCRAAVFPMIKRRSGAVVNVSSVSGVLGNASQTNYAATKAGIIGFSRSLAKELGRFGIRVNAIAPGFIDTEMLGGLSEKTRRDLLASISLNRFGTAEEVADGVAYLVGAGYVTGSVLRVDGGVVG</sequence>